<keyword evidence="2" id="KW-1185">Reference proteome</keyword>
<evidence type="ECO:0000313" key="1">
    <source>
        <dbReference type="EMBL" id="MDR5711001.1"/>
    </source>
</evidence>
<gene>
    <name evidence="1" type="ORF">RH857_02440</name>
</gene>
<dbReference type="EC" id="3.5.-.-" evidence="1"/>
<protein>
    <submittedName>
        <fullName evidence="1">RidA family protein</fullName>
        <ecNumber evidence="1">3.5.-.-</ecNumber>
    </submittedName>
</protein>
<evidence type="ECO:0000313" key="2">
    <source>
        <dbReference type="Proteomes" id="UP001260872"/>
    </source>
</evidence>
<dbReference type="GO" id="GO:0016787">
    <property type="term" value="F:hydrolase activity"/>
    <property type="evidence" value="ECO:0007669"/>
    <property type="project" value="UniProtKB-KW"/>
</dbReference>
<dbReference type="InterPro" id="IPR006175">
    <property type="entry name" value="YjgF/YER057c/UK114"/>
</dbReference>
<proteinExistence type="predicted"/>
<dbReference type="Proteomes" id="UP001260872">
    <property type="component" value="Unassembled WGS sequence"/>
</dbReference>
<dbReference type="PANTHER" id="PTHR43857">
    <property type="entry name" value="BLR7761 PROTEIN"/>
    <property type="match status" value="1"/>
</dbReference>
<sequence>MVTFLEAADTAVGDAPPLSDVAEYAYAAIVPPGASLVQVAGACPLDANGVPLFPENVRGQAQVCVQNLQQSLEAAGASLEHLIKTTVYVASTRQEDLVAAWEVIRDALAPHRPPSTLLGVAALGYDHQLVEIEGLAAFTAAAEAPGAD</sequence>
<dbReference type="Gene3D" id="3.30.1330.40">
    <property type="entry name" value="RutC-like"/>
    <property type="match status" value="1"/>
</dbReference>
<dbReference type="SUPFAM" id="SSF55298">
    <property type="entry name" value="YjgF-like"/>
    <property type="match status" value="1"/>
</dbReference>
<dbReference type="RefSeq" id="WP_310536389.1">
    <property type="nucleotide sequence ID" value="NZ_BAAAOC010000093.1"/>
</dbReference>
<dbReference type="Pfam" id="PF01042">
    <property type="entry name" value="Ribonuc_L-PSP"/>
    <property type="match status" value="1"/>
</dbReference>
<dbReference type="InterPro" id="IPR035959">
    <property type="entry name" value="RutC-like_sf"/>
</dbReference>
<dbReference type="EMBL" id="JAVKGT010000004">
    <property type="protein sequence ID" value="MDR5711001.1"/>
    <property type="molecule type" value="Genomic_DNA"/>
</dbReference>
<organism evidence="1 2">
    <name type="scientific">Nesterenkonia flava</name>
    <dbReference type="NCBI Taxonomy" id="469799"/>
    <lineage>
        <taxon>Bacteria</taxon>
        <taxon>Bacillati</taxon>
        <taxon>Actinomycetota</taxon>
        <taxon>Actinomycetes</taxon>
        <taxon>Micrococcales</taxon>
        <taxon>Micrococcaceae</taxon>
        <taxon>Nesterenkonia</taxon>
    </lineage>
</organism>
<name>A0ABU1FQS6_9MICC</name>
<keyword evidence="1" id="KW-0378">Hydrolase</keyword>
<dbReference type="CDD" id="cd00448">
    <property type="entry name" value="YjgF_YER057c_UK114_family"/>
    <property type="match status" value="1"/>
</dbReference>
<comment type="caution">
    <text evidence="1">The sequence shown here is derived from an EMBL/GenBank/DDBJ whole genome shotgun (WGS) entry which is preliminary data.</text>
</comment>
<dbReference type="PANTHER" id="PTHR43857:SF1">
    <property type="entry name" value="YJGH FAMILY PROTEIN"/>
    <property type="match status" value="1"/>
</dbReference>
<accession>A0ABU1FQS6</accession>
<reference evidence="2" key="1">
    <citation type="submission" date="2023-07" db="EMBL/GenBank/DDBJ databases">
        <title>Description of three actinobacteria isolated from air of manufacturing shop in a pharmaceutical factory.</title>
        <authorList>
            <person name="Zhang D.-F."/>
        </authorList>
    </citation>
    <scope>NUCLEOTIDE SEQUENCE [LARGE SCALE GENOMIC DNA]</scope>
    <source>
        <strain evidence="2">CCTCC AB 207010</strain>
    </source>
</reference>